<dbReference type="GO" id="GO:0005743">
    <property type="term" value="C:mitochondrial inner membrane"/>
    <property type="evidence" value="ECO:0007669"/>
    <property type="project" value="TreeGrafter"/>
</dbReference>
<dbReference type="InterPro" id="IPR011566">
    <property type="entry name" value="Ubq_synth_Coq7"/>
</dbReference>
<evidence type="ECO:0000313" key="2">
    <source>
        <dbReference type="Proteomes" id="UP001160483"/>
    </source>
</evidence>
<evidence type="ECO:0000313" key="1">
    <source>
        <dbReference type="EMBL" id="CAH0474027.1"/>
    </source>
</evidence>
<dbReference type="AlphaFoldDB" id="A0AAU9KPE8"/>
<dbReference type="Proteomes" id="UP001160483">
    <property type="component" value="Unassembled WGS sequence"/>
</dbReference>
<accession>A0AAU9KPE8</accession>
<comment type="caution">
    <text evidence="1">The sequence shown here is derived from an EMBL/GenBank/DDBJ whole genome shotgun (WGS) entry which is preliminary data.</text>
</comment>
<name>A0AAU9KPE8_9STRA</name>
<sequence length="218" mass="24214">MHKLIISRRLSILRSNFTASVQPNWLEKNCGDVPVHPQPQDLKASEMLRGGHVLQVASAKMLEATVNFNPIRAFSSTHTKKLKQLYQAENKAVQRLEDAVKINSIRFRPSLMIPALELSSFIVGSVLSTLGDKISTSYVTGVKTAVSDYYNDQIREIYATSSDMDQLKELFKVARDEEQEISDIHTPDMANPNDGISDPIATVAKASVKVLVQVAKFV</sequence>
<dbReference type="EMBL" id="CAKKTJ010000093">
    <property type="protein sequence ID" value="CAH0474027.1"/>
    <property type="molecule type" value="Genomic_DNA"/>
</dbReference>
<reference evidence="1" key="1">
    <citation type="submission" date="2021-11" db="EMBL/GenBank/DDBJ databases">
        <authorList>
            <person name="Islam A."/>
            <person name="Islam S."/>
            <person name="Flora M.S."/>
            <person name="Rahman M."/>
            <person name="Ziaur R.M."/>
            <person name="Epstein J.H."/>
            <person name="Hassan M."/>
            <person name="Klassen M."/>
            <person name="Woodard K."/>
            <person name="Webb A."/>
            <person name="Webby R.J."/>
            <person name="El Zowalaty M.E."/>
        </authorList>
    </citation>
    <scope>NUCLEOTIDE SEQUENCE</scope>
    <source>
        <strain evidence="1">Pbs3</strain>
    </source>
</reference>
<evidence type="ECO:0008006" key="3">
    <source>
        <dbReference type="Google" id="ProtNLM"/>
    </source>
</evidence>
<organism evidence="1 2">
    <name type="scientific">Peronospora belbahrii</name>
    <dbReference type="NCBI Taxonomy" id="622444"/>
    <lineage>
        <taxon>Eukaryota</taxon>
        <taxon>Sar</taxon>
        <taxon>Stramenopiles</taxon>
        <taxon>Oomycota</taxon>
        <taxon>Peronosporomycetes</taxon>
        <taxon>Peronosporales</taxon>
        <taxon>Peronosporaceae</taxon>
        <taxon>Peronospora</taxon>
    </lineage>
</organism>
<dbReference type="GO" id="GO:0008682">
    <property type="term" value="F:3-demethoxyubiquinol 3-hydroxylase activity"/>
    <property type="evidence" value="ECO:0007669"/>
    <property type="project" value="TreeGrafter"/>
</dbReference>
<dbReference type="Pfam" id="PF03232">
    <property type="entry name" value="COQ7"/>
    <property type="match status" value="1"/>
</dbReference>
<proteinExistence type="predicted"/>
<protein>
    <recommendedName>
        <fullName evidence="3">COQ9 domain-containing protein</fullName>
    </recommendedName>
</protein>
<gene>
    <name evidence="1" type="ORF">PBS003_LOCUS895</name>
</gene>
<dbReference type="PANTHER" id="PTHR11237:SF4">
    <property type="entry name" value="5-DEMETHOXYUBIQUINONE HYDROXYLASE, MITOCHONDRIAL"/>
    <property type="match status" value="1"/>
</dbReference>
<dbReference type="PANTHER" id="PTHR11237">
    <property type="entry name" value="COENZYME Q10 BIOSYNTHESIS PROTEIN 7"/>
    <property type="match status" value="1"/>
</dbReference>
<dbReference type="GO" id="GO:0006744">
    <property type="term" value="P:ubiquinone biosynthetic process"/>
    <property type="evidence" value="ECO:0007669"/>
    <property type="project" value="InterPro"/>
</dbReference>